<dbReference type="EMBL" id="CP021252">
    <property type="protein sequence ID" value="ART21914.1"/>
    <property type="molecule type" value="Genomic_DNA"/>
</dbReference>
<dbReference type="KEGG" id="cstr:CBE89_10755"/>
<dbReference type="RefSeq" id="WP_086891944.1">
    <property type="nucleotide sequence ID" value="NZ_CP021252.1"/>
</dbReference>
<proteinExistence type="predicted"/>
<reference evidence="1 2" key="1">
    <citation type="submission" date="2017-05" db="EMBL/GenBank/DDBJ databases">
        <title>Complete genome sequence of Corynebacterium striatum KC-Na-1 isolated from Neophocaena asiaeorientalis in Korea.</title>
        <authorList>
            <person name="Kim J.H."/>
            <person name="Lee K."/>
        </authorList>
    </citation>
    <scope>NUCLEOTIDE SEQUENCE [LARGE SCALE GENOMIC DNA]</scope>
    <source>
        <strain evidence="1 2">KC-Na-01</strain>
    </source>
</reference>
<name>A0A2Z2J505_CORST</name>
<evidence type="ECO:0000313" key="1">
    <source>
        <dbReference type="EMBL" id="ART21914.1"/>
    </source>
</evidence>
<gene>
    <name evidence="1" type="ORF">CBE89_10755</name>
</gene>
<dbReference type="AlphaFoldDB" id="A0A2Z2J505"/>
<dbReference type="Proteomes" id="UP000250197">
    <property type="component" value="Chromosome"/>
</dbReference>
<accession>A0A2Z2J505</accession>
<sequence>MNTINGLISSFTTTFKSATGTGLDALDATPMEALVTEELVNRGTTPATTGNIVSAFHAVNSRSPREEELYEVELFLMDFGLAA</sequence>
<evidence type="ECO:0000313" key="2">
    <source>
        <dbReference type="Proteomes" id="UP000250197"/>
    </source>
</evidence>
<protein>
    <submittedName>
        <fullName evidence="1">Uncharacterized protein</fullName>
    </submittedName>
</protein>
<organism evidence="1 2">
    <name type="scientific">Corynebacterium striatum</name>
    <dbReference type="NCBI Taxonomy" id="43770"/>
    <lineage>
        <taxon>Bacteria</taxon>
        <taxon>Bacillati</taxon>
        <taxon>Actinomycetota</taxon>
        <taxon>Actinomycetes</taxon>
        <taxon>Mycobacteriales</taxon>
        <taxon>Corynebacteriaceae</taxon>
        <taxon>Corynebacterium</taxon>
    </lineage>
</organism>